<protein>
    <submittedName>
        <fullName evidence="1">Uncharacterized protein</fullName>
    </submittedName>
</protein>
<dbReference type="Proteomes" id="UP001383192">
    <property type="component" value="Unassembled WGS sequence"/>
</dbReference>
<organism evidence="1 2">
    <name type="scientific">Paramarasmius palmivorus</name>
    <dbReference type="NCBI Taxonomy" id="297713"/>
    <lineage>
        <taxon>Eukaryota</taxon>
        <taxon>Fungi</taxon>
        <taxon>Dikarya</taxon>
        <taxon>Basidiomycota</taxon>
        <taxon>Agaricomycotina</taxon>
        <taxon>Agaricomycetes</taxon>
        <taxon>Agaricomycetidae</taxon>
        <taxon>Agaricales</taxon>
        <taxon>Marasmiineae</taxon>
        <taxon>Marasmiaceae</taxon>
        <taxon>Paramarasmius</taxon>
    </lineage>
</organism>
<sequence>MRSSLMSSARDANGQMNKSQYGYAVFHAYLAYKNDTFLQWAEEAWNTANMFVISDQNPDIWSMCSLGSKDSVKFVGGLLTVDAYNSSSIYASQNGYATVIICIEVTANTEPNCLGDFSRGYRALNISVSLKKILFSLSALLAGETFNTTYANTAKSTITFMKANLFSGANPGNPQSIRVMKNCDLHFDEPTADNTAWWIDGISLMMATDNWETPDAMDL</sequence>
<keyword evidence="2" id="KW-1185">Reference proteome</keyword>
<proteinExistence type="predicted"/>
<comment type="caution">
    <text evidence="1">The sequence shown here is derived from an EMBL/GenBank/DDBJ whole genome shotgun (WGS) entry which is preliminary data.</text>
</comment>
<reference evidence="1 2" key="1">
    <citation type="submission" date="2024-01" db="EMBL/GenBank/DDBJ databases">
        <title>A draft genome for a cacao thread blight-causing isolate of Paramarasmius palmivorus.</title>
        <authorList>
            <person name="Baruah I.K."/>
            <person name="Bukari Y."/>
            <person name="Amoako-Attah I."/>
            <person name="Meinhardt L.W."/>
            <person name="Bailey B.A."/>
            <person name="Cohen S.P."/>
        </authorList>
    </citation>
    <scope>NUCLEOTIDE SEQUENCE [LARGE SCALE GENOMIC DNA]</scope>
    <source>
        <strain evidence="1 2">GH-12</strain>
    </source>
</reference>
<evidence type="ECO:0000313" key="2">
    <source>
        <dbReference type="Proteomes" id="UP001383192"/>
    </source>
</evidence>
<accession>A0AAW0AVD8</accession>
<evidence type="ECO:0000313" key="1">
    <source>
        <dbReference type="EMBL" id="KAK7017449.1"/>
    </source>
</evidence>
<dbReference type="AlphaFoldDB" id="A0AAW0AVD8"/>
<gene>
    <name evidence="1" type="ORF">VNI00_018647</name>
</gene>
<dbReference type="EMBL" id="JAYKXP010000256">
    <property type="protein sequence ID" value="KAK7017449.1"/>
    <property type="molecule type" value="Genomic_DNA"/>
</dbReference>
<name>A0AAW0AVD8_9AGAR</name>